<organism evidence="2 3">
    <name type="scientific">Dreissena polymorpha</name>
    <name type="common">Zebra mussel</name>
    <name type="synonym">Mytilus polymorpha</name>
    <dbReference type="NCBI Taxonomy" id="45954"/>
    <lineage>
        <taxon>Eukaryota</taxon>
        <taxon>Metazoa</taxon>
        <taxon>Spiralia</taxon>
        <taxon>Lophotrochozoa</taxon>
        <taxon>Mollusca</taxon>
        <taxon>Bivalvia</taxon>
        <taxon>Autobranchia</taxon>
        <taxon>Heteroconchia</taxon>
        <taxon>Euheterodonta</taxon>
        <taxon>Imparidentia</taxon>
        <taxon>Neoheterodontei</taxon>
        <taxon>Myida</taxon>
        <taxon>Dreissenoidea</taxon>
        <taxon>Dreissenidae</taxon>
        <taxon>Dreissena</taxon>
    </lineage>
</organism>
<feature type="compositionally biased region" description="Basic and acidic residues" evidence="1">
    <location>
        <begin position="84"/>
        <end position="96"/>
    </location>
</feature>
<comment type="caution">
    <text evidence="2">The sequence shown here is derived from an EMBL/GenBank/DDBJ whole genome shotgun (WGS) entry which is preliminary data.</text>
</comment>
<dbReference type="Proteomes" id="UP000828390">
    <property type="component" value="Unassembled WGS sequence"/>
</dbReference>
<feature type="region of interest" description="Disordered" evidence="1">
    <location>
        <begin position="77"/>
        <end position="96"/>
    </location>
</feature>
<dbReference type="EMBL" id="JAIWYP010000015">
    <property type="protein sequence ID" value="KAH3702267.1"/>
    <property type="molecule type" value="Genomic_DNA"/>
</dbReference>
<dbReference type="AlphaFoldDB" id="A0A9D3YKN1"/>
<protein>
    <submittedName>
        <fullName evidence="2">Uncharacterized protein</fullName>
    </submittedName>
</protein>
<accession>A0A9D3YKN1</accession>
<reference evidence="2" key="2">
    <citation type="submission" date="2020-11" db="EMBL/GenBank/DDBJ databases">
        <authorList>
            <person name="McCartney M.A."/>
            <person name="Auch B."/>
            <person name="Kono T."/>
            <person name="Mallez S."/>
            <person name="Becker A."/>
            <person name="Gohl D.M."/>
            <person name="Silverstein K.A.T."/>
            <person name="Koren S."/>
            <person name="Bechman K.B."/>
            <person name="Herman A."/>
            <person name="Abrahante J.E."/>
            <person name="Garbe J."/>
        </authorList>
    </citation>
    <scope>NUCLEOTIDE SEQUENCE</scope>
    <source>
        <strain evidence="2">Duluth1</strain>
        <tissue evidence="2">Whole animal</tissue>
    </source>
</reference>
<evidence type="ECO:0000313" key="3">
    <source>
        <dbReference type="Proteomes" id="UP000828390"/>
    </source>
</evidence>
<evidence type="ECO:0000313" key="2">
    <source>
        <dbReference type="EMBL" id="KAH3702267.1"/>
    </source>
</evidence>
<sequence>MFTDIPYDAEDIDYLKSYYLDELMTEAENEEGFRNQALECFEALNKKIDGLETKAEMEDEFRRLLLAQLNKMQESIDNLHRKKADSEHEADEKTKL</sequence>
<gene>
    <name evidence="2" type="ORF">DPMN_077278</name>
</gene>
<keyword evidence="3" id="KW-1185">Reference proteome</keyword>
<name>A0A9D3YKN1_DREPO</name>
<proteinExistence type="predicted"/>
<evidence type="ECO:0000256" key="1">
    <source>
        <dbReference type="SAM" id="MobiDB-lite"/>
    </source>
</evidence>
<reference evidence="2" key="1">
    <citation type="journal article" date="2019" name="bioRxiv">
        <title>The Genome of the Zebra Mussel, Dreissena polymorpha: A Resource for Invasive Species Research.</title>
        <authorList>
            <person name="McCartney M.A."/>
            <person name="Auch B."/>
            <person name="Kono T."/>
            <person name="Mallez S."/>
            <person name="Zhang Y."/>
            <person name="Obille A."/>
            <person name="Becker A."/>
            <person name="Abrahante J.E."/>
            <person name="Garbe J."/>
            <person name="Badalamenti J.P."/>
            <person name="Herman A."/>
            <person name="Mangelson H."/>
            <person name="Liachko I."/>
            <person name="Sullivan S."/>
            <person name="Sone E.D."/>
            <person name="Koren S."/>
            <person name="Silverstein K.A.T."/>
            <person name="Beckman K.B."/>
            <person name="Gohl D.M."/>
        </authorList>
    </citation>
    <scope>NUCLEOTIDE SEQUENCE</scope>
    <source>
        <strain evidence="2">Duluth1</strain>
        <tissue evidence="2">Whole animal</tissue>
    </source>
</reference>